<gene>
    <name evidence="2" type="ORF">EUGRSUZ_D01518</name>
</gene>
<sequence length="68" mass="7720">MDGMILPCWLISSSSSYLWPASKAVPKHPRNHSSPALNHLPLVEPREQNHSQLEAEEELSRPYAELDQ</sequence>
<organism evidence="2">
    <name type="scientific">Eucalyptus grandis</name>
    <name type="common">Flooded gum</name>
    <dbReference type="NCBI Taxonomy" id="71139"/>
    <lineage>
        <taxon>Eukaryota</taxon>
        <taxon>Viridiplantae</taxon>
        <taxon>Streptophyta</taxon>
        <taxon>Embryophyta</taxon>
        <taxon>Tracheophyta</taxon>
        <taxon>Spermatophyta</taxon>
        <taxon>Magnoliopsida</taxon>
        <taxon>eudicotyledons</taxon>
        <taxon>Gunneridae</taxon>
        <taxon>Pentapetalae</taxon>
        <taxon>rosids</taxon>
        <taxon>malvids</taxon>
        <taxon>Myrtales</taxon>
        <taxon>Myrtaceae</taxon>
        <taxon>Myrtoideae</taxon>
        <taxon>Eucalypteae</taxon>
        <taxon>Eucalyptus</taxon>
    </lineage>
</organism>
<dbReference type="AlphaFoldDB" id="A0A059CFC1"/>
<dbReference type="InParanoid" id="A0A059CFC1"/>
<feature type="region of interest" description="Disordered" evidence="1">
    <location>
        <begin position="22"/>
        <end position="68"/>
    </location>
</feature>
<protein>
    <submittedName>
        <fullName evidence="2">Uncharacterized protein</fullName>
    </submittedName>
</protein>
<evidence type="ECO:0000256" key="1">
    <source>
        <dbReference type="SAM" id="MobiDB-lite"/>
    </source>
</evidence>
<reference evidence="2" key="1">
    <citation type="submission" date="2013-07" db="EMBL/GenBank/DDBJ databases">
        <title>The genome of Eucalyptus grandis.</title>
        <authorList>
            <person name="Schmutz J."/>
            <person name="Hayes R."/>
            <person name="Myburg A."/>
            <person name="Tuskan G."/>
            <person name="Grattapaglia D."/>
            <person name="Rokhsar D.S."/>
        </authorList>
    </citation>
    <scope>NUCLEOTIDE SEQUENCE</scope>
    <source>
        <tissue evidence="2">Leaf extractions</tissue>
    </source>
</reference>
<proteinExistence type="predicted"/>
<dbReference type="Gramene" id="KCW77173">
    <property type="protein sequence ID" value="KCW77173"/>
    <property type="gene ID" value="EUGRSUZ_D01518"/>
</dbReference>
<accession>A0A059CFC1</accession>
<evidence type="ECO:0000313" key="2">
    <source>
        <dbReference type="EMBL" id="KCW77173.1"/>
    </source>
</evidence>
<dbReference type="EMBL" id="KK198756">
    <property type="protein sequence ID" value="KCW77173.1"/>
    <property type="molecule type" value="Genomic_DNA"/>
</dbReference>
<name>A0A059CFC1_EUCGR</name>